<comment type="caution">
    <text evidence="1">The sequence shown here is derived from an EMBL/GenBank/DDBJ whole genome shotgun (WGS) entry which is preliminary data.</text>
</comment>
<protein>
    <submittedName>
        <fullName evidence="1">Uncharacterized protein</fullName>
    </submittedName>
</protein>
<organism evidence="1 2">
    <name type="scientific">Rhinolophus ferrumequinum</name>
    <name type="common">Greater horseshoe bat</name>
    <dbReference type="NCBI Taxonomy" id="59479"/>
    <lineage>
        <taxon>Eukaryota</taxon>
        <taxon>Metazoa</taxon>
        <taxon>Chordata</taxon>
        <taxon>Craniata</taxon>
        <taxon>Vertebrata</taxon>
        <taxon>Euteleostomi</taxon>
        <taxon>Mammalia</taxon>
        <taxon>Eutheria</taxon>
        <taxon>Laurasiatheria</taxon>
        <taxon>Chiroptera</taxon>
        <taxon>Yinpterochiroptera</taxon>
        <taxon>Rhinolophoidea</taxon>
        <taxon>Rhinolophidae</taxon>
        <taxon>Rhinolophinae</taxon>
        <taxon>Rhinolophus</taxon>
    </lineage>
</organism>
<name>A0A7J7ZQ05_RHIFE</name>
<gene>
    <name evidence="1" type="ORF">mRhiFer1_009570</name>
</gene>
<sequence>MALVSSLMGSTLEELFSSDVTFPGEICSLVEKDLDELIASEHRRWTFSAHSGATAHVPLSCESNSLTQSHRWFELHSVKGCKDPVIQQLDEGITKRGRQWVNSYPEVQGDKGEWEGSAEVFVNKHRYM</sequence>
<dbReference type="Proteomes" id="UP000585614">
    <property type="component" value="Unassembled WGS sequence"/>
</dbReference>
<evidence type="ECO:0000313" key="1">
    <source>
        <dbReference type="EMBL" id="KAF6376377.1"/>
    </source>
</evidence>
<accession>A0A7J7ZQ05</accession>
<proteinExistence type="predicted"/>
<reference evidence="1 2" key="1">
    <citation type="journal article" date="2020" name="Nature">
        <title>Six reference-quality genomes reveal evolution of bat adaptations.</title>
        <authorList>
            <person name="Jebb D."/>
            <person name="Huang Z."/>
            <person name="Pippel M."/>
            <person name="Hughes G.M."/>
            <person name="Lavrichenko K."/>
            <person name="Devanna P."/>
            <person name="Winkler S."/>
            <person name="Jermiin L.S."/>
            <person name="Skirmuntt E.C."/>
            <person name="Katzourakis A."/>
            <person name="Burkitt-Gray L."/>
            <person name="Ray D.A."/>
            <person name="Sullivan K.A.M."/>
            <person name="Roscito J.G."/>
            <person name="Kirilenko B.M."/>
            <person name="Davalos L.M."/>
            <person name="Corthals A.P."/>
            <person name="Power M.L."/>
            <person name="Jones G."/>
            <person name="Ransome R.D."/>
            <person name="Dechmann D.K.N."/>
            <person name="Locatelli A.G."/>
            <person name="Puechmaille S.J."/>
            <person name="Fedrigo O."/>
            <person name="Jarvis E.D."/>
            <person name="Hiller M."/>
            <person name="Vernes S.C."/>
            <person name="Myers E.W."/>
            <person name="Teeling E.C."/>
        </authorList>
    </citation>
    <scope>NUCLEOTIDE SEQUENCE [LARGE SCALE GENOMIC DNA]</scope>
    <source>
        <strain evidence="1">MRhiFer1</strain>
        <tissue evidence="1">Lung</tissue>
    </source>
</reference>
<dbReference type="AlphaFoldDB" id="A0A7J7ZQ05"/>
<evidence type="ECO:0000313" key="2">
    <source>
        <dbReference type="Proteomes" id="UP000585614"/>
    </source>
</evidence>
<dbReference type="EMBL" id="JACAGC010000003">
    <property type="protein sequence ID" value="KAF6376377.1"/>
    <property type="molecule type" value="Genomic_DNA"/>
</dbReference>